<evidence type="ECO:0000313" key="6">
    <source>
        <dbReference type="Proteomes" id="UP000288716"/>
    </source>
</evidence>
<dbReference type="Gene3D" id="3.40.50.720">
    <property type="entry name" value="NAD(P)-binding Rossmann-like Domain"/>
    <property type="match status" value="1"/>
</dbReference>
<keyword evidence="3" id="KW-0521">NADP</keyword>
<name>A0A443S627_9ACAR</name>
<dbReference type="InterPro" id="IPR036291">
    <property type="entry name" value="NAD(P)-bd_dom_sf"/>
</dbReference>
<dbReference type="GO" id="GO:0050038">
    <property type="term" value="F:L-xylulose reductase (NADPH) activity"/>
    <property type="evidence" value="ECO:0007669"/>
    <property type="project" value="TreeGrafter"/>
</dbReference>
<organism evidence="5 6">
    <name type="scientific">Leptotrombidium deliense</name>
    <dbReference type="NCBI Taxonomy" id="299467"/>
    <lineage>
        <taxon>Eukaryota</taxon>
        <taxon>Metazoa</taxon>
        <taxon>Ecdysozoa</taxon>
        <taxon>Arthropoda</taxon>
        <taxon>Chelicerata</taxon>
        <taxon>Arachnida</taxon>
        <taxon>Acari</taxon>
        <taxon>Acariformes</taxon>
        <taxon>Trombidiformes</taxon>
        <taxon>Prostigmata</taxon>
        <taxon>Anystina</taxon>
        <taxon>Parasitengona</taxon>
        <taxon>Trombiculoidea</taxon>
        <taxon>Trombiculidae</taxon>
        <taxon>Leptotrombidium</taxon>
    </lineage>
</organism>
<dbReference type="PANTHER" id="PTHR44252">
    <property type="entry name" value="D-ERYTHRULOSE REDUCTASE"/>
    <property type="match status" value="1"/>
</dbReference>
<dbReference type="Pfam" id="PF13561">
    <property type="entry name" value="adh_short_C2"/>
    <property type="match status" value="1"/>
</dbReference>
<reference evidence="5 6" key="1">
    <citation type="journal article" date="2018" name="Gigascience">
        <title>Genomes of trombidid mites reveal novel predicted allergens and laterally-transferred genes associated with secondary metabolism.</title>
        <authorList>
            <person name="Dong X."/>
            <person name="Chaisiri K."/>
            <person name="Xia D."/>
            <person name="Armstrong S.D."/>
            <person name="Fang Y."/>
            <person name="Donnelly M.J."/>
            <person name="Kadowaki T."/>
            <person name="McGarry J.W."/>
            <person name="Darby A.C."/>
            <person name="Makepeace B.L."/>
        </authorList>
    </citation>
    <scope>NUCLEOTIDE SEQUENCE [LARGE SCALE GENOMIC DNA]</scope>
    <source>
        <strain evidence="5">UoL-UT</strain>
    </source>
</reference>
<protein>
    <submittedName>
        <fullName evidence="5">L-xylulose reductase-like protein</fullName>
    </submittedName>
</protein>
<dbReference type="InterPro" id="IPR020904">
    <property type="entry name" value="Sc_DH/Rdtase_CS"/>
</dbReference>
<dbReference type="STRING" id="299467.A0A443S627"/>
<evidence type="ECO:0000256" key="3">
    <source>
        <dbReference type="ARBA" id="ARBA00022857"/>
    </source>
</evidence>
<dbReference type="AlphaFoldDB" id="A0A443S627"/>
<dbReference type="GO" id="GO:0004090">
    <property type="term" value="F:carbonyl reductase (NADPH) activity"/>
    <property type="evidence" value="ECO:0007669"/>
    <property type="project" value="TreeGrafter"/>
</dbReference>
<dbReference type="PRINTS" id="PR00081">
    <property type="entry name" value="GDHRDH"/>
</dbReference>
<dbReference type="PROSITE" id="PS00061">
    <property type="entry name" value="ADH_SHORT"/>
    <property type="match status" value="1"/>
</dbReference>
<sequence length="225" mass="24172">IGKGVAIKLSECGAKVIAFDKDKESLEQLKNENPNIEIHLIDISHWENTKKLISQIGPVDLLVNNAGIGNTNEIGNISEEEVDSVFEVNVKAIINITQEVAKLMIDKKRSGCAIVNVSSMGSIVALKGCCVYGAAKAAIDQVTRIAALELGKYQIRVNAVNPGPVMTQHLQNAPQDLVHEIIGRMPLQRVAQVNDVANLIAYLLSDKADMITGACIPIDGGYTSC</sequence>
<dbReference type="PANTHER" id="PTHR44252:SF3">
    <property type="entry name" value="D-ERYTHRULOSE REDUCTASE-RELATED"/>
    <property type="match status" value="1"/>
</dbReference>
<comment type="subunit">
    <text evidence="2">Homotetramer.</text>
</comment>
<evidence type="ECO:0000256" key="4">
    <source>
        <dbReference type="ARBA" id="ARBA00023002"/>
    </source>
</evidence>
<dbReference type="GO" id="GO:0005997">
    <property type="term" value="P:xylulose metabolic process"/>
    <property type="evidence" value="ECO:0007669"/>
    <property type="project" value="TreeGrafter"/>
</dbReference>
<dbReference type="SUPFAM" id="SSF51735">
    <property type="entry name" value="NAD(P)-binding Rossmann-fold domains"/>
    <property type="match status" value="1"/>
</dbReference>
<comment type="similarity">
    <text evidence="1">Belongs to the short-chain dehydrogenases/reductases (SDR) family.</text>
</comment>
<dbReference type="EMBL" id="NCKV01007384">
    <property type="protein sequence ID" value="RWS22992.1"/>
    <property type="molecule type" value="Genomic_DNA"/>
</dbReference>
<dbReference type="OrthoDB" id="1393670at2759"/>
<evidence type="ECO:0000313" key="5">
    <source>
        <dbReference type="EMBL" id="RWS22992.1"/>
    </source>
</evidence>
<dbReference type="FunFam" id="3.40.50.720:FF:000084">
    <property type="entry name" value="Short-chain dehydrogenase reductase"/>
    <property type="match status" value="1"/>
</dbReference>
<accession>A0A443S627</accession>
<dbReference type="InterPro" id="IPR051737">
    <property type="entry name" value="L-xylulose/Carbonyl_redctase"/>
</dbReference>
<dbReference type="GO" id="GO:0006006">
    <property type="term" value="P:glucose metabolic process"/>
    <property type="evidence" value="ECO:0007669"/>
    <property type="project" value="TreeGrafter"/>
</dbReference>
<keyword evidence="6" id="KW-1185">Reference proteome</keyword>
<dbReference type="PRINTS" id="PR00080">
    <property type="entry name" value="SDRFAMILY"/>
</dbReference>
<dbReference type="Proteomes" id="UP000288716">
    <property type="component" value="Unassembled WGS sequence"/>
</dbReference>
<keyword evidence="4" id="KW-0560">Oxidoreductase</keyword>
<evidence type="ECO:0000256" key="2">
    <source>
        <dbReference type="ARBA" id="ARBA00011881"/>
    </source>
</evidence>
<evidence type="ECO:0000256" key="1">
    <source>
        <dbReference type="ARBA" id="ARBA00006484"/>
    </source>
</evidence>
<dbReference type="VEuPathDB" id="VectorBase:LDEU009048"/>
<comment type="caution">
    <text evidence="5">The sequence shown here is derived from an EMBL/GenBank/DDBJ whole genome shotgun (WGS) entry which is preliminary data.</text>
</comment>
<proteinExistence type="inferred from homology"/>
<dbReference type="InterPro" id="IPR002347">
    <property type="entry name" value="SDR_fam"/>
</dbReference>
<gene>
    <name evidence="5" type="ORF">B4U80_00671</name>
</gene>
<feature type="non-terminal residue" evidence="5">
    <location>
        <position position="1"/>
    </location>
</feature>